<dbReference type="InterPro" id="IPR039420">
    <property type="entry name" value="WalR-like"/>
</dbReference>
<dbReference type="PROSITE" id="PS50043">
    <property type="entry name" value="HTH_LUXR_2"/>
    <property type="match status" value="1"/>
</dbReference>
<keyword evidence="3" id="KW-0238">DNA-binding</keyword>
<dbReference type="CDD" id="cd06170">
    <property type="entry name" value="LuxR_C_like"/>
    <property type="match status" value="1"/>
</dbReference>
<gene>
    <name evidence="8" type="ORF">U7230_00530</name>
</gene>
<dbReference type="SUPFAM" id="SSF46894">
    <property type="entry name" value="C-terminal effector domain of the bipartite response regulators"/>
    <property type="match status" value="1"/>
</dbReference>
<dbReference type="EMBL" id="CP141615">
    <property type="protein sequence ID" value="WRP17539.1"/>
    <property type="molecule type" value="Genomic_DNA"/>
</dbReference>
<keyword evidence="1" id="KW-0597">Phosphoprotein</keyword>
<dbReference type="PANTHER" id="PTHR43214:SF43">
    <property type="entry name" value="TWO-COMPONENT RESPONSE REGULATOR"/>
    <property type="match status" value="1"/>
</dbReference>
<keyword evidence="9" id="KW-1185">Reference proteome</keyword>
<protein>
    <submittedName>
        <fullName evidence="8">Response regulator transcription factor</fullName>
    </submittedName>
</protein>
<dbReference type="InterPro" id="IPR001789">
    <property type="entry name" value="Sig_transdc_resp-reg_receiver"/>
</dbReference>
<keyword evidence="2" id="KW-0805">Transcription regulation</keyword>
<evidence type="ECO:0000259" key="6">
    <source>
        <dbReference type="PROSITE" id="PS50043"/>
    </source>
</evidence>
<feature type="domain" description="HTH luxR-type" evidence="6">
    <location>
        <begin position="149"/>
        <end position="214"/>
    </location>
</feature>
<dbReference type="InterPro" id="IPR016032">
    <property type="entry name" value="Sig_transdc_resp-reg_C-effctor"/>
</dbReference>
<evidence type="ECO:0000256" key="1">
    <source>
        <dbReference type="ARBA" id="ARBA00022553"/>
    </source>
</evidence>
<comment type="caution">
    <text evidence="5">Lacks conserved residue(s) required for the propagation of feature annotation.</text>
</comment>
<sequence>MSGVRPARDRIRIVVVEAHEVFRTGLRLILERQPDMEVVADLPDAGDLQAVVDGFRPDVVLFGTCHRARQTQAIEWLSRRRPSVATLVLMVHSELSLLRELVRAGTCGLFLARSPASELCRAVRTVAGGALYVDPDVAQVCGLSPQLPGPRGRAELSDREWHVLRLLALGYSRQEIARRVGVSVKTVDTYRSRICEKLGLRERSDLVRYALCRGLVQEEC</sequence>
<evidence type="ECO:0000256" key="3">
    <source>
        <dbReference type="ARBA" id="ARBA00023125"/>
    </source>
</evidence>
<dbReference type="SMART" id="SM00421">
    <property type="entry name" value="HTH_LUXR"/>
    <property type="match status" value="1"/>
</dbReference>
<feature type="domain" description="Response regulatory" evidence="7">
    <location>
        <begin position="12"/>
        <end position="127"/>
    </location>
</feature>
<dbReference type="CDD" id="cd17535">
    <property type="entry name" value="REC_NarL-like"/>
    <property type="match status" value="1"/>
</dbReference>
<evidence type="ECO:0000256" key="5">
    <source>
        <dbReference type="PROSITE-ProRule" id="PRU00169"/>
    </source>
</evidence>
<dbReference type="InterPro" id="IPR058245">
    <property type="entry name" value="NreC/VraR/RcsB-like_REC"/>
</dbReference>
<evidence type="ECO:0000313" key="8">
    <source>
        <dbReference type="EMBL" id="WRP17539.1"/>
    </source>
</evidence>
<dbReference type="InterPro" id="IPR000792">
    <property type="entry name" value="Tscrpt_reg_LuxR_C"/>
</dbReference>
<dbReference type="Proteomes" id="UP001332192">
    <property type="component" value="Chromosome"/>
</dbReference>
<dbReference type="PROSITE" id="PS50110">
    <property type="entry name" value="RESPONSE_REGULATORY"/>
    <property type="match status" value="1"/>
</dbReference>
<keyword evidence="4" id="KW-0804">Transcription</keyword>
<name>A0ABZ1BXR0_9FIRM</name>
<evidence type="ECO:0000256" key="2">
    <source>
        <dbReference type="ARBA" id="ARBA00023015"/>
    </source>
</evidence>
<accession>A0ABZ1BXR0</accession>
<proteinExistence type="predicted"/>
<dbReference type="PRINTS" id="PR00038">
    <property type="entry name" value="HTHLUXR"/>
</dbReference>
<evidence type="ECO:0000313" key="9">
    <source>
        <dbReference type="Proteomes" id="UP001332192"/>
    </source>
</evidence>
<dbReference type="Pfam" id="PF00196">
    <property type="entry name" value="GerE"/>
    <property type="match status" value="1"/>
</dbReference>
<dbReference type="PANTHER" id="PTHR43214">
    <property type="entry name" value="TWO-COMPONENT RESPONSE REGULATOR"/>
    <property type="match status" value="1"/>
</dbReference>
<dbReference type="RefSeq" id="WP_324716809.1">
    <property type="nucleotide sequence ID" value="NZ_CP141615.1"/>
</dbReference>
<evidence type="ECO:0000256" key="4">
    <source>
        <dbReference type="ARBA" id="ARBA00023163"/>
    </source>
</evidence>
<organism evidence="8 9">
    <name type="scientific">Carboxydichorda subterranea</name>
    <dbReference type="NCBI Taxonomy" id="3109565"/>
    <lineage>
        <taxon>Bacteria</taxon>
        <taxon>Bacillati</taxon>
        <taxon>Bacillota</taxon>
        <taxon>Limnochordia</taxon>
        <taxon>Limnochordales</taxon>
        <taxon>Geochordaceae</taxon>
        <taxon>Carboxydichorda</taxon>
    </lineage>
</organism>
<evidence type="ECO:0000259" key="7">
    <source>
        <dbReference type="PROSITE" id="PS50110"/>
    </source>
</evidence>
<dbReference type="SUPFAM" id="SSF52172">
    <property type="entry name" value="CheY-like"/>
    <property type="match status" value="1"/>
</dbReference>
<reference evidence="8 9" key="1">
    <citation type="journal article" date="2024" name="Front. Microbiol.">
        <title>Novel thermophilic genera Geochorda gen. nov. and Carboxydochorda gen. nov. from the deep terrestrial subsurface reveal the ecophysiological diversity in the class Limnochordia.</title>
        <authorList>
            <person name="Karnachuk O.V."/>
            <person name="Lukina A.P."/>
            <person name="Avakyan M.R."/>
            <person name="Kadnikov V.V."/>
            <person name="Begmatov S."/>
            <person name="Beletsky A.V."/>
            <person name="Vlasova K.G."/>
            <person name="Novikov A.A."/>
            <person name="Shcherbakova V.A."/>
            <person name="Mardanov A.V."/>
            <person name="Ravin N.V."/>
        </authorList>
    </citation>
    <scope>NUCLEOTIDE SEQUENCE [LARGE SCALE GENOMIC DNA]</scope>
    <source>
        <strain evidence="8 9">L945</strain>
    </source>
</reference>
<dbReference type="Gene3D" id="3.40.50.2300">
    <property type="match status" value="1"/>
</dbReference>
<dbReference type="InterPro" id="IPR011006">
    <property type="entry name" value="CheY-like_superfamily"/>
</dbReference>